<dbReference type="FunFam" id="1.20.5.170:FF:000009">
    <property type="entry name" value="probable transcription factor PosF21"/>
    <property type="match status" value="1"/>
</dbReference>
<evidence type="ECO:0000256" key="1">
    <source>
        <dbReference type="ARBA" id="ARBA00004123"/>
    </source>
</evidence>
<dbReference type="GO" id="GO:0003677">
    <property type="term" value="F:DNA binding"/>
    <property type="evidence" value="ECO:0007669"/>
    <property type="project" value="UniProtKB-KW"/>
</dbReference>
<evidence type="ECO:0000259" key="10">
    <source>
        <dbReference type="PROSITE" id="PS50217"/>
    </source>
</evidence>
<dbReference type="Pfam" id="PF00170">
    <property type="entry name" value="bZIP_1"/>
    <property type="match status" value="1"/>
</dbReference>
<evidence type="ECO:0000256" key="5">
    <source>
        <dbReference type="ARBA" id="ARBA00023163"/>
    </source>
</evidence>
<dbReference type="InterPro" id="IPR046347">
    <property type="entry name" value="bZIP_sf"/>
</dbReference>
<feature type="compositionally biased region" description="Pro residues" evidence="9">
    <location>
        <begin position="1"/>
        <end position="11"/>
    </location>
</feature>
<feature type="region of interest" description="Disordered" evidence="9">
    <location>
        <begin position="316"/>
        <end position="344"/>
    </location>
</feature>
<sequence length="409" mass="44764">MQWRPPDPPQSANPNPKFLPNWPAADTAAPSSMFHRLNPTPSAPPQGIRHRRARSELAFRVPDELDRCSGDFVAAGGAEEVGSEDDLFCTFMDVEQVEGSGSASEVGVWRDWSAESVEERKISGAAGAALSRPKHRHSVSVDGSSMLSSVPLMGEEVFAEAIELKKAMTSEQLADLAAVDPKKAKRILANRQSASRSKERKARYISELERQVQNLQTEATTLFAQFTLFQRDTTGLSAENTELRLRLQAMEQQAQLHDALNEALKQEVERLKLATGEISNPSGAYDGGLRHIPYNPSFASSQQQPGHHQAIQLQPQFQQSRPGASSNHLPGHQNSLPAMMEQDPIGGRLQGLGIRTADAVSFMAVFESLAVKSQSNRKHRQSTSLHVQFPLSLARCNNCSSNPANLSES</sequence>
<evidence type="ECO:0000256" key="8">
    <source>
        <dbReference type="SAM" id="Coils"/>
    </source>
</evidence>
<keyword evidence="3" id="KW-0805">Transcription regulation</keyword>
<keyword evidence="6" id="KW-0539">Nucleus</keyword>
<dbReference type="PANTHER" id="PTHR13690:SF103">
    <property type="entry name" value="BZIP TRANSCRIPTION FACTOR 18"/>
    <property type="match status" value="1"/>
</dbReference>
<feature type="coiled-coil region" evidence="8">
    <location>
        <begin position="198"/>
        <end position="274"/>
    </location>
</feature>
<evidence type="ECO:0000256" key="2">
    <source>
        <dbReference type="ARBA" id="ARBA00007163"/>
    </source>
</evidence>
<dbReference type="PROSITE" id="PS50217">
    <property type="entry name" value="BZIP"/>
    <property type="match status" value="1"/>
</dbReference>
<evidence type="ECO:0000256" key="7">
    <source>
        <dbReference type="ARBA" id="ARBA00054342"/>
    </source>
</evidence>
<dbReference type="Proteomes" id="UP001222027">
    <property type="component" value="Unassembled WGS sequence"/>
</dbReference>
<dbReference type="SUPFAM" id="SSF57959">
    <property type="entry name" value="Leucine zipper domain"/>
    <property type="match status" value="1"/>
</dbReference>
<comment type="subcellular location">
    <subcellularLocation>
        <location evidence="1">Nucleus</location>
    </subcellularLocation>
</comment>
<gene>
    <name evidence="11" type="ORF">OPV22_017087</name>
</gene>
<keyword evidence="12" id="KW-1185">Reference proteome</keyword>
<dbReference type="EMBL" id="JAQQAF010000005">
    <property type="protein sequence ID" value="KAJ8484602.1"/>
    <property type="molecule type" value="Genomic_DNA"/>
</dbReference>
<evidence type="ECO:0000256" key="4">
    <source>
        <dbReference type="ARBA" id="ARBA00023125"/>
    </source>
</evidence>
<evidence type="ECO:0000313" key="11">
    <source>
        <dbReference type="EMBL" id="KAJ8484602.1"/>
    </source>
</evidence>
<comment type="similarity">
    <text evidence="2">Belongs to the bZIP family.</text>
</comment>
<evidence type="ECO:0000256" key="9">
    <source>
        <dbReference type="SAM" id="MobiDB-lite"/>
    </source>
</evidence>
<comment type="caution">
    <text evidence="11">The sequence shown here is derived from an EMBL/GenBank/DDBJ whole genome shotgun (WGS) entry which is preliminary data.</text>
</comment>
<name>A0AAV8R058_ENSVE</name>
<dbReference type="PANTHER" id="PTHR13690">
    <property type="entry name" value="TRANSCRIPTION FACTOR POSF21-RELATED"/>
    <property type="match status" value="1"/>
</dbReference>
<keyword evidence="8" id="KW-0175">Coiled coil</keyword>
<evidence type="ECO:0000256" key="6">
    <source>
        <dbReference type="ARBA" id="ARBA00023242"/>
    </source>
</evidence>
<keyword evidence="5" id="KW-0804">Transcription</keyword>
<dbReference type="InterPro" id="IPR044759">
    <property type="entry name" value="bZIP_RF2"/>
</dbReference>
<feature type="domain" description="BZIP" evidence="10">
    <location>
        <begin position="180"/>
        <end position="243"/>
    </location>
</feature>
<protein>
    <recommendedName>
        <fullName evidence="10">BZIP domain-containing protein</fullName>
    </recommendedName>
</protein>
<feature type="region of interest" description="Disordered" evidence="9">
    <location>
        <begin position="1"/>
        <end position="50"/>
    </location>
</feature>
<evidence type="ECO:0000313" key="12">
    <source>
        <dbReference type="Proteomes" id="UP001222027"/>
    </source>
</evidence>
<organism evidence="11 12">
    <name type="scientific">Ensete ventricosum</name>
    <name type="common">Abyssinian banana</name>
    <name type="synonym">Musa ensete</name>
    <dbReference type="NCBI Taxonomy" id="4639"/>
    <lineage>
        <taxon>Eukaryota</taxon>
        <taxon>Viridiplantae</taxon>
        <taxon>Streptophyta</taxon>
        <taxon>Embryophyta</taxon>
        <taxon>Tracheophyta</taxon>
        <taxon>Spermatophyta</taxon>
        <taxon>Magnoliopsida</taxon>
        <taxon>Liliopsida</taxon>
        <taxon>Zingiberales</taxon>
        <taxon>Musaceae</taxon>
        <taxon>Ensete</taxon>
    </lineage>
</organism>
<keyword evidence="4" id="KW-0238">DNA-binding</keyword>
<evidence type="ECO:0000256" key="3">
    <source>
        <dbReference type="ARBA" id="ARBA00023015"/>
    </source>
</evidence>
<feature type="compositionally biased region" description="Polar residues" evidence="9">
    <location>
        <begin position="316"/>
        <end position="336"/>
    </location>
</feature>
<dbReference type="CDD" id="cd14703">
    <property type="entry name" value="bZIP_plant_RF2"/>
    <property type="match status" value="1"/>
</dbReference>
<dbReference type="InterPro" id="IPR004827">
    <property type="entry name" value="bZIP"/>
</dbReference>
<reference evidence="11 12" key="1">
    <citation type="submission" date="2022-12" db="EMBL/GenBank/DDBJ databases">
        <title>Chromosome-scale assembly of the Ensete ventricosum genome.</title>
        <authorList>
            <person name="Dussert Y."/>
            <person name="Stocks J."/>
            <person name="Wendawek A."/>
            <person name="Woldeyes F."/>
            <person name="Nichols R.A."/>
            <person name="Borrell J.S."/>
        </authorList>
    </citation>
    <scope>NUCLEOTIDE SEQUENCE [LARGE SCALE GENOMIC DNA]</scope>
    <source>
        <strain evidence="12">cv. Maze</strain>
        <tissue evidence="11">Seeds</tissue>
    </source>
</reference>
<dbReference type="GO" id="GO:0003700">
    <property type="term" value="F:DNA-binding transcription factor activity"/>
    <property type="evidence" value="ECO:0007669"/>
    <property type="project" value="InterPro"/>
</dbReference>
<accession>A0AAV8R058</accession>
<dbReference type="AlphaFoldDB" id="A0AAV8R058"/>
<dbReference type="GO" id="GO:0005634">
    <property type="term" value="C:nucleus"/>
    <property type="evidence" value="ECO:0007669"/>
    <property type="project" value="UniProtKB-SubCell"/>
</dbReference>
<dbReference type="Gene3D" id="1.20.5.170">
    <property type="match status" value="1"/>
</dbReference>
<dbReference type="SMART" id="SM00338">
    <property type="entry name" value="BRLZ"/>
    <property type="match status" value="1"/>
</dbReference>
<comment type="function">
    <text evidence="7">Transcription factor probably involved in vascular development and shoot tissue organization. Binds to the DNA sequence 5'-CCGAGTGTGCCCCTGG-3' present in the promoter region Box II of the phloem-specific rice tungro bacilliform virus (RTBV) promoter. May regulate tissue-specific expression of the RTBV promoter and virus replication.</text>
</comment>
<proteinExistence type="inferred from homology"/>